<dbReference type="SUPFAM" id="SSF51905">
    <property type="entry name" value="FAD/NAD(P)-binding domain"/>
    <property type="match status" value="1"/>
</dbReference>
<reference evidence="11" key="1">
    <citation type="journal article" date="2023" name="Mol. Phylogenet. Evol.">
        <title>Genome-scale phylogeny and comparative genomics of the fungal order Sordariales.</title>
        <authorList>
            <person name="Hensen N."/>
            <person name="Bonometti L."/>
            <person name="Westerberg I."/>
            <person name="Brannstrom I.O."/>
            <person name="Guillou S."/>
            <person name="Cros-Aarteil S."/>
            <person name="Calhoun S."/>
            <person name="Haridas S."/>
            <person name="Kuo A."/>
            <person name="Mondo S."/>
            <person name="Pangilinan J."/>
            <person name="Riley R."/>
            <person name="LaButti K."/>
            <person name="Andreopoulos B."/>
            <person name="Lipzen A."/>
            <person name="Chen C."/>
            <person name="Yan M."/>
            <person name="Daum C."/>
            <person name="Ng V."/>
            <person name="Clum A."/>
            <person name="Steindorff A."/>
            <person name="Ohm R.A."/>
            <person name="Martin F."/>
            <person name="Silar P."/>
            <person name="Natvig D.O."/>
            <person name="Lalanne C."/>
            <person name="Gautier V."/>
            <person name="Ament-Velasquez S.L."/>
            <person name="Kruys A."/>
            <person name="Hutchinson M.I."/>
            <person name="Powell A.J."/>
            <person name="Barry K."/>
            <person name="Miller A.N."/>
            <person name="Grigoriev I.V."/>
            <person name="Debuchy R."/>
            <person name="Gladieux P."/>
            <person name="Hiltunen Thoren M."/>
            <person name="Johannesson H."/>
        </authorList>
    </citation>
    <scope>NUCLEOTIDE SEQUENCE</scope>
    <source>
        <strain evidence="11">PSN324</strain>
    </source>
</reference>
<keyword evidence="8" id="KW-0732">Signal</keyword>
<dbReference type="InterPro" id="IPR000172">
    <property type="entry name" value="GMC_OxRdtase_N"/>
</dbReference>
<dbReference type="Pfam" id="PF00732">
    <property type="entry name" value="GMC_oxred_N"/>
    <property type="match status" value="2"/>
</dbReference>
<proteinExistence type="inferred from homology"/>
<evidence type="ECO:0000313" key="12">
    <source>
        <dbReference type="Proteomes" id="UP001321749"/>
    </source>
</evidence>
<dbReference type="GO" id="GO:0044550">
    <property type="term" value="P:secondary metabolite biosynthetic process"/>
    <property type="evidence" value="ECO:0007669"/>
    <property type="project" value="TreeGrafter"/>
</dbReference>
<dbReference type="Gene3D" id="3.30.560.10">
    <property type="entry name" value="Glucose Oxidase, domain 3"/>
    <property type="match status" value="1"/>
</dbReference>
<evidence type="ECO:0000256" key="8">
    <source>
        <dbReference type="SAM" id="SignalP"/>
    </source>
</evidence>
<reference evidence="11" key="2">
    <citation type="submission" date="2023-06" db="EMBL/GenBank/DDBJ databases">
        <authorList>
            <consortium name="Lawrence Berkeley National Laboratory"/>
            <person name="Mondo S.J."/>
            <person name="Hensen N."/>
            <person name="Bonometti L."/>
            <person name="Westerberg I."/>
            <person name="Brannstrom I.O."/>
            <person name="Guillou S."/>
            <person name="Cros-Aarteil S."/>
            <person name="Calhoun S."/>
            <person name="Haridas S."/>
            <person name="Kuo A."/>
            <person name="Pangilinan J."/>
            <person name="Riley R."/>
            <person name="Labutti K."/>
            <person name="Andreopoulos B."/>
            <person name="Lipzen A."/>
            <person name="Chen C."/>
            <person name="Yanf M."/>
            <person name="Daum C."/>
            <person name="Ng V."/>
            <person name="Clum A."/>
            <person name="Steindorff A."/>
            <person name="Ohm R."/>
            <person name="Martin F."/>
            <person name="Silar P."/>
            <person name="Natvig D."/>
            <person name="Lalanne C."/>
            <person name="Gautier V."/>
            <person name="Ament-Velasquez S.L."/>
            <person name="Kruys A."/>
            <person name="Hutchinson M.I."/>
            <person name="Powell A.J."/>
            <person name="Barry K."/>
            <person name="Miller A.N."/>
            <person name="Grigoriev I.V."/>
            <person name="Debuchy R."/>
            <person name="Gladieux P."/>
            <person name="Thoren M.H."/>
            <person name="Johannesson H."/>
        </authorList>
    </citation>
    <scope>NUCLEOTIDE SEQUENCE</scope>
    <source>
        <strain evidence="11">PSN324</strain>
    </source>
</reference>
<keyword evidence="3 7" id="KW-0285">Flavoprotein</keyword>
<feature type="domain" description="Glucose-methanol-choline oxidoreductase N-terminal" evidence="9">
    <location>
        <begin position="99"/>
        <end position="122"/>
    </location>
</feature>
<gene>
    <name evidence="11" type="ORF">QBC42DRAFT_339892</name>
</gene>
<dbReference type="SUPFAM" id="SSF54373">
    <property type="entry name" value="FAD-linked reductases, C-terminal domain"/>
    <property type="match status" value="1"/>
</dbReference>
<organism evidence="11 12">
    <name type="scientific">Cladorrhinum samala</name>
    <dbReference type="NCBI Taxonomy" id="585594"/>
    <lineage>
        <taxon>Eukaryota</taxon>
        <taxon>Fungi</taxon>
        <taxon>Dikarya</taxon>
        <taxon>Ascomycota</taxon>
        <taxon>Pezizomycotina</taxon>
        <taxon>Sordariomycetes</taxon>
        <taxon>Sordariomycetidae</taxon>
        <taxon>Sordariales</taxon>
        <taxon>Podosporaceae</taxon>
        <taxon>Cladorrhinum</taxon>
    </lineage>
</organism>
<evidence type="ECO:0000256" key="7">
    <source>
        <dbReference type="RuleBase" id="RU003968"/>
    </source>
</evidence>
<evidence type="ECO:0000256" key="6">
    <source>
        <dbReference type="PIRSR" id="PIRSR000137-2"/>
    </source>
</evidence>
<dbReference type="AlphaFoldDB" id="A0AAV9HHX6"/>
<evidence type="ECO:0000313" key="11">
    <source>
        <dbReference type="EMBL" id="KAK4460137.1"/>
    </source>
</evidence>
<evidence type="ECO:0000256" key="5">
    <source>
        <dbReference type="ARBA" id="ARBA00023002"/>
    </source>
</evidence>
<dbReference type="GO" id="GO:0050660">
    <property type="term" value="F:flavin adenine dinucleotide binding"/>
    <property type="evidence" value="ECO:0007669"/>
    <property type="project" value="InterPro"/>
</dbReference>
<dbReference type="PIRSF" id="PIRSF000137">
    <property type="entry name" value="Alcohol_oxidase"/>
    <property type="match status" value="1"/>
</dbReference>
<dbReference type="PROSITE" id="PS00624">
    <property type="entry name" value="GMC_OXRED_2"/>
    <property type="match status" value="1"/>
</dbReference>
<keyword evidence="12" id="KW-1185">Reference proteome</keyword>
<comment type="cofactor">
    <cofactor evidence="1 6">
        <name>FAD</name>
        <dbReference type="ChEBI" id="CHEBI:57692"/>
    </cofactor>
</comment>
<evidence type="ECO:0000259" key="9">
    <source>
        <dbReference type="PROSITE" id="PS00623"/>
    </source>
</evidence>
<feature type="signal peptide" evidence="8">
    <location>
        <begin position="1"/>
        <end position="18"/>
    </location>
</feature>
<keyword evidence="5" id="KW-0560">Oxidoreductase</keyword>
<feature type="domain" description="Glucose-methanol-choline oxidoreductase N-terminal" evidence="10">
    <location>
        <begin position="309"/>
        <end position="323"/>
    </location>
</feature>
<evidence type="ECO:0000256" key="1">
    <source>
        <dbReference type="ARBA" id="ARBA00001974"/>
    </source>
</evidence>
<sequence>MTSLVLLCLALSPLLAAASPTVLDRHDDIQDTYDYIVVGAGTAGLTVADRLSESGRYTVLAIEYGFLEPDGRRGKSNMYNITSVPQAALNNRTFSVDVGCIVGGGSAVNAQAFQRGTALEYNHWGVLTDDPDGGWDWEGLKPYFIKGIQLGAPPRPELRAIYNVTYNPSAYGTNTSEHSIFATFSEGHNPGIVVYYNASRNFPGIDLPLDGSTGTNGLFWQPRSMIPETFTRSYSRTGHWDDLNRSNYHLKTATRVNRILFHGKKAYGVEISPRPLNTTAASSSSSPLSYSKLSKRTIKARKEVILAAGAIHTPQILQQSGVGPASLLREANIPVVVDLPGVGSNLQDHAYHPAIVFNYTTQPVTPNITIPSLPARNEFLSGPGLLLTLGLPVISPSRYQSLSSHYSSQPASQYLPPGTHPSVVEGYTRQHALYTSALASKSFTLLAMGFSNSSSAAPQLMHGFSRGTVRVNTTHPFDAEPVVDYRFGSHPLDVELIVENIKFVRRFFTSSESELYRYGAREVSPGLELYGTDEQLRGWVRANVVPSVFHPVGTAARMPREWGGVVDSGLQVYGVKGVSVVDTSVWPTIVGGTTSMTVYVVAEKAADLIKARQ</sequence>
<dbReference type="Gene3D" id="4.10.450.10">
    <property type="entry name" value="Glucose Oxidase, domain 2"/>
    <property type="match status" value="1"/>
</dbReference>
<feature type="chain" id="PRO_5043496892" evidence="8">
    <location>
        <begin position="19"/>
        <end position="613"/>
    </location>
</feature>
<evidence type="ECO:0000256" key="4">
    <source>
        <dbReference type="ARBA" id="ARBA00022827"/>
    </source>
</evidence>
<dbReference type="Gene3D" id="3.50.50.60">
    <property type="entry name" value="FAD/NAD(P)-binding domain"/>
    <property type="match status" value="1"/>
</dbReference>
<comment type="caution">
    <text evidence="11">The sequence shown here is derived from an EMBL/GenBank/DDBJ whole genome shotgun (WGS) entry which is preliminary data.</text>
</comment>
<feature type="binding site" evidence="6">
    <location>
        <position position="256"/>
    </location>
    <ligand>
        <name>FAD</name>
        <dbReference type="ChEBI" id="CHEBI:57692"/>
    </ligand>
</feature>
<dbReference type="PROSITE" id="PS00623">
    <property type="entry name" value="GMC_OXRED_1"/>
    <property type="match status" value="1"/>
</dbReference>
<accession>A0AAV9HHX6</accession>
<dbReference type="InterPro" id="IPR036188">
    <property type="entry name" value="FAD/NAD-bd_sf"/>
</dbReference>
<evidence type="ECO:0000256" key="2">
    <source>
        <dbReference type="ARBA" id="ARBA00010790"/>
    </source>
</evidence>
<dbReference type="GO" id="GO:0016614">
    <property type="term" value="F:oxidoreductase activity, acting on CH-OH group of donors"/>
    <property type="evidence" value="ECO:0007669"/>
    <property type="project" value="InterPro"/>
</dbReference>
<dbReference type="InterPro" id="IPR012132">
    <property type="entry name" value="GMC_OxRdtase"/>
</dbReference>
<evidence type="ECO:0000256" key="3">
    <source>
        <dbReference type="ARBA" id="ARBA00022630"/>
    </source>
</evidence>
<dbReference type="InterPro" id="IPR027424">
    <property type="entry name" value="Glucose_Oxidase_domain_2"/>
</dbReference>
<comment type="similarity">
    <text evidence="2 7">Belongs to the GMC oxidoreductase family.</text>
</comment>
<dbReference type="InterPro" id="IPR007867">
    <property type="entry name" value="GMC_OxRtase_C"/>
</dbReference>
<keyword evidence="4 6" id="KW-0274">FAD</keyword>
<dbReference type="EMBL" id="MU865019">
    <property type="protein sequence ID" value="KAK4460137.1"/>
    <property type="molecule type" value="Genomic_DNA"/>
</dbReference>
<name>A0AAV9HHX6_9PEZI</name>
<dbReference type="PANTHER" id="PTHR11552">
    <property type="entry name" value="GLUCOSE-METHANOL-CHOLINE GMC OXIDOREDUCTASE"/>
    <property type="match status" value="1"/>
</dbReference>
<protein>
    <submittedName>
        <fullName evidence="11">GMC oxidoreductase</fullName>
    </submittedName>
</protein>
<dbReference type="Pfam" id="PF05199">
    <property type="entry name" value="GMC_oxred_C"/>
    <property type="match status" value="1"/>
</dbReference>
<dbReference type="Proteomes" id="UP001321749">
    <property type="component" value="Unassembled WGS sequence"/>
</dbReference>
<evidence type="ECO:0000259" key="10">
    <source>
        <dbReference type="PROSITE" id="PS00624"/>
    </source>
</evidence>
<dbReference type="PANTHER" id="PTHR11552:SF115">
    <property type="entry name" value="DEHYDROGENASE XPTC-RELATED"/>
    <property type="match status" value="1"/>
</dbReference>